<protein>
    <submittedName>
        <fullName evidence="1">Uncharacterized protein</fullName>
    </submittedName>
</protein>
<proteinExistence type="predicted"/>
<evidence type="ECO:0000313" key="1">
    <source>
        <dbReference type="EMBL" id="CAK9213781.1"/>
    </source>
</evidence>
<sequence>MDRQRKCAFACAIIGANSFHMFNTNELKEGVGQSMDPSVGVQDVFATMWAMPRLFKTLTNFTLADFDKLVALVVHTIVSLA</sequence>
<organism evidence="1 2">
    <name type="scientific">Sphagnum troendelagicum</name>
    <dbReference type="NCBI Taxonomy" id="128251"/>
    <lineage>
        <taxon>Eukaryota</taxon>
        <taxon>Viridiplantae</taxon>
        <taxon>Streptophyta</taxon>
        <taxon>Embryophyta</taxon>
        <taxon>Bryophyta</taxon>
        <taxon>Sphagnophytina</taxon>
        <taxon>Sphagnopsida</taxon>
        <taxon>Sphagnales</taxon>
        <taxon>Sphagnaceae</taxon>
        <taxon>Sphagnum</taxon>
    </lineage>
</organism>
<reference evidence="1" key="1">
    <citation type="submission" date="2024-02" db="EMBL/GenBank/DDBJ databases">
        <authorList>
            <consortium name="ELIXIR-Norway"/>
            <consortium name="Elixir Norway"/>
        </authorList>
    </citation>
    <scope>NUCLEOTIDE SEQUENCE</scope>
</reference>
<evidence type="ECO:0000313" key="2">
    <source>
        <dbReference type="Proteomes" id="UP001497512"/>
    </source>
</evidence>
<name>A0ABP0U6B1_9BRYO</name>
<gene>
    <name evidence="1" type="ORF">CSSPTR1EN2_LOCUS11971</name>
</gene>
<accession>A0ABP0U6B1</accession>
<keyword evidence="2" id="KW-1185">Reference proteome</keyword>
<dbReference type="EMBL" id="OZ019911">
    <property type="protein sequence ID" value="CAK9213781.1"/>
    <property type="molecule type" value="Genomic_DNA"/>
</dbReference>
<dbReference type="Proteomes" id="UP001497512">
    <property type="component" value="Chromosome 19"/>
</dbReference>